<sequence length="182" mass="21134">MISEEEQKVENNLMGLYVSINEWLKYAEAKNAILLPIFIAIFLGVLTILLQITITNICLKIYLYNILIFTALGVFSTVLSFYPNLKRPFLFKGNKSNNDNLLYFGDIQKYTVLDFETAYYEKYSINEKPKNSFAKEYINQIIINSKITYTKFTYFKIGVFLLLSAFISIVISFLIVLFLSDK</sequence>
<keyword evidence="2" id="KW-1003">Cell membrane</keyword>
<dbReference type="GO" id="GO:0005886">
    <property type="term" value="C:plasma membrane"/>
    <property type="evidence" value="ECO:0007669"/>
    <property type="project" value="UniProtKB-SubCell"/>
</dbReference>
<evidence type="ECO:0000259" key="9">
    <source>
        <dbReference type="Pfam" id="PF18967"/>
    </source>
</evidence>
<feature type="transmembrane region" description="Helical" evidence="8">
    <location>
        <begin position="33"/>
        <end position="54"/>
    </location>
</feature>
<dbReference type="RefSeq" id="WP_076489953.1">
    <property type="nucleotide sequence ID" value="NZ_FTMS01000032.1"/>
</dbReference>
<evidence type="ECO:0000256" key="8">
    <source>
        <dbReference type="SAM" id="Phobius"/>
    </source>
</evidence>
<dbReference type="GO" id="GO:0051607">
    <property type="term" value="P:defense response to virus"/>
    <property type="evidence" value="ECO:0007669"/>
    <property type="project" value="UniProtKB-KW"/>
</dbReference>
<evidence type="ECO:0000313" key="11">
    <source>
        <dbReference type="Proteomes" id="UP000186400"/>
    </source>
</evidence>
<evidence type="ECO:0000256" key="1">
    <source>
        <dbReference type="ARBA" id="ARBA00004236"/>
    </source>
</evidence>
<keyword evidence="6" id="KW-0051">Antiviral defense</keyword>
<keyword evidence="3 8" id="KW-0812">Transmembrane</keyword>
<dbReference type="Proteomes" id="UP000186400">
    <property type="component" value="Unassembled WGS sequence"/>
</dbReference>
<evidence type="ECO:0000256" key="3">
    <source>
        <dbReference type="ARBA" id="ARBA00022692"/>
    </source>
</evidence>
<evidence type="ECO:0000256" key="6">
    <source>
        <dbReference type="ARBA" id="ARBA00023118"/>
    </source>
</evidence>
<dbReference type="AlphaFoldDB" id="A0A1N6XVW0"/>
<comment type="subcellular location">
    <subcellularLocation>
        <location evidence="1">Cell membrane</location>
    </subcellularLocation>
</comment>
<organism evidence="10 11">
    <name type="scientific">Alkalispirochaeta americana</name>
    <dbReference type="NCBI Taxonomy" id="159291"/>
    <lineage>
        <taxon>Bacteria</taxon>
        <taxon>Pseudomonadati</taxon>
        <taxon>Spirochaetota</taxon>
        <taxon>Spirochaetia</taxon>
        <taxon>Spirochaetales</taxon>
        <taxon>Spirochaetaceae</taxon>
        <taxon>Alkalispirochaeta</taxon>
    </lineage>
</organism>
<evidence type="ECO:0000256" key="7">
    <source>
        <dbReference type="ARBA" id="ARBA00023136"/>
    </source>
</evidence>
<keyword evidence="11" id="KW-1185">Reference proteome</keyword>
<gene>
    <name evidence="10" type="ORF">SAMN05920897_1323</name>
</gene>
<accession>A0A1N6XVW0</accession>
<reference evidence="11" key="1">
    <citation type="submission" date="2017-01" db="EMBL/GenBank/DDBJ databases">
        <authorList>
            <person name="Varghese N."/>
            <person name="Submissions S."/>
        </authorList>
    </citation>
    <scope>NUCLEOTIDE SEQUENCE [LARGE SCALE GENOMIC DNA]</scope>
    <source>
        <strain evidence="11">ASpG1</strain>
    </source>
</reference>
<name>A0A1N6XVW0_9SPIO</name>
<dbReference type="STRING" id="159291.SAMN05920897_1323"/>
<dbReference type="InterPro" id="IPR043760">
    <property type="entry name" value="PycTM_dom"/>
</dbReference>
<dbReference type="OrthoDB" id="2084475at2"/>
<dbReference type="GO" id="GO:0000166">
    <property type="term" value="F:nucleotide binding"/>
    <property type="evidence" value="ECO:0007669"/>
    <property type="project" value="UniProtKB-KW"/>
</dbReference>
<evidence type="ECO:0000256" key="4">
    <source>
        <dbReference type="ARBA" id="ARBA00022741"/>
    </source>
</evidence>
<feature type="domain" description="Pycsar effector protein" evidence="9">
    <location>
        <begin position="18"/>
        <end position="176"/>
    </location>
</feature>
<keyword evidence="7 8" id="KW-0472">Membrane</keyword>
<evidence type="ECO:0000313" key="10">
    <source>
        <dbReference type="EMBL" id="SIR06414.1"/>
    </source>
</evidence>
<proteinExistence type="predicted"/>
<feature type="transmembrane region" description="Helical" evidence="8">
    <location>
        <begin position="157"/>
        <end position="179"/>
    </location>
</feature>
<protein>
    <recommendedName>
        <fullName evidence="9">Pycsar effector protein domain-containing protein</fullName>
    </recommendedName>
</protein>
<keyword evidence="4" id="KW-0547">Nucleotide-binding</keyword>
<dbReference type="EMBL" id="FTMS01000032">
    <property type="protein sequence ID" value="SIR06414.1"/>
    <property type="molecule type" value="Genomic_DNA"/>
</dbReference>
<dbReference type="Pfam" id="PF18967">
    <property type="entry name" value="PycTM"/>
    <property type="match status" value="1"/>
</dbReference>
<keyword evidence="5 8" id="KW-1133">Transmembrane helix</keyword>
<evidence type="ECO:0000256" key="2">
    <source>
        <dbReference type="ARBA" id="ARBA00022475"/>
    </source>
</evidence>
<feature type="transmembrane region" description="Helical" evidence="8">
    <location>
        <begin position="61"/>
        <end position="82"/>
    </location>
</feature>
<evidence type="ECO:0000256" key="5">
    <source>
        <dbReference type="ARBA" id="ARBA00022989"/>
    </source>
</evidence>